<dbReference type="VEuPathDB" id="FungiDB:FUN_021925"/>
<comment type="caution">
    <text evidence="1">The sequence shown here is derived from an EMBL/GenBank/DDBJ whole genome shotgun (WGS) entry which is preliminary data.</text>
</comment>
<organism evidence="1 2">
    <name type="scientific">Rhizophagus irregularis</name>
    <dbReference type="NCBI Taxonomy" id="588596"/>
    <lineage>
        <taxon>Eukaryota</taxon>
        <taxon>Fungi</taxon>
        <taxon>Fungi incertae sedis</taxon>
        <taxon>Mucoromycota</taxon>
        <taxon>Glomeromycotina</taxon>
        <taxon>Glomeromycetes</taxon>
        <taxon>Glomerales</taxon>
        <taxon>Glomeraceae</taxon>
        <taxon>Rhizophagus</taxon>
    </lineage>
</organism>
<reference evidence="1 2" key="2">
    <citation type="submission" date="2017-10" db="EMBL/GenBank/DDBJ databases">
        <title>Extensive intraspecific genome diversity in a model arbuscular mycorrhizal fungus.</title>
        <authorList>
            <person name="Chen E.C.H."/>
            <person name="Morin E."/>
            <person name="Baudet D."/>
            <person name="Noel J."/>
            <person name="Ndikumana S."/>
            <person name="Charron P."/>
            <person name="St-Onge C."/>
            <person name="Giorgi J."/>
            <person name="Grigoriev I.V."/>
            <person name="Roux C."/>
            <person name="Martin F.M."/>
            <person name="Corradi N."/>
        </authorList>
    </citation>
    <scope>NUCLEOTIDE SEQUENCE [LARGE SCALE GENOMIC DNA]</scope>
    <source>
        <strain evidence="1 2">C2</strain>
    </source>
</reference>
<sequence length="79" mass="9274">MNEQLKQENSNLKQMTNYMSLKNNEIQKKVTELENYNHGLMKILDLQKAANNFQEQKIAILETNLSLINEQDYKNKSGE</sequence>
<evidence type="ECO:0000313" key="1">
    <source>
        <dbReference type="EMBL" id="PKK73199.1"/>
    </source>
</evidence>
<reference evidence="1 2" key="1">
    <citation type="submission" date="2016-04" db="EMBL/GenBank/DDBJ databases">
        <title>Genome analyses suggest a sexual origin of heterokaryosis in a supposedly ancient asexual fungus.</title>
        <authorList>
            <person name="Ropars J."/>
            <person name="Sedzielewska K."/>
            <person name="Noel J."/>
            <person name="Charron P."/>
            <person name="Farinelli L."/>
            <person name="Marton T."/>
            <person name="Kruger M."/>
            <person name="Pelin A."/>
            <person name="Brachmann A."/>
            <person name="Corradi N."/>
        </authorList>
    </citation>
    <scope>NUCLEOTIDE SEQUENCE [LARGE SCALE GENOMIC DNA]</scope>
    <source>
        <strain evidence="1 2">C2</strain>
    </source>
</reference>
<protein>
    <submittedName>
        <fullName evidence="1">Uncharacterized protein</fullName>
    </submittedName>
</protein>
<gene>
    <name evidence="1" type="ORF">RhiirC2_741298</name>
</gene>
<dbReference type="Proteomes" id="UP000233469">
    <property type="component" value="Unassembled WGS sequence"/>
</dbReference>
<feature type="non-terminal residue" evidence="1">
    <location>
        <position position="79"/>
    </location>
</feature>
<dbReference type="EMBL" id="LLXL01000388">
    <property type="protein sequence ID" value="PKK73199.1"/>
    <property type="molecule type" value="Genomic_DNA"/>
</dbReference>
<accession>A0A2N1NH54</accession>
<evidence type="ECO:0000313" key="2">
    <source>
        <dbReference type="Proteomes" id="UP000233469"/>
    </source>
</evidence>
<dbReference type="AlphaFoldDB" id="A0A2N1NH54"/>
<name>A0A2N1NH54_9GLOM</name>
<proteinExistence type="predicted"/>